<dbReference type="Proteomes" id="UP001187239">
    <property type="component" value="Unassembled WGS sequence"/>
</dbReference>
<comment type="caution">
    <text evidence="1">The sequence shown here is derived from an EMBL/GenBank/DDBJ whole genome shotgun (WGS) entry which is preliminary data.</text>
</comment>
<evidence type="ECO:0000313" key="2">
    <source>
        <dbReference type="Proteomes" id="UP001187239"/>
    </source>
</evidence>
<dbReference type="EMBL" id="JAWHXQ010000014">
    <property type="protein sequence ID" value="MDV0613230.1"/>
    <property type="molecule type" value="Genomic_DNA"/>
</dbReference>
<proteinExistence type="predicted"/>
<evidence type="ECO:0000313" key="1">
    <source>
        <dbReference type="EMBL" id="MDV0613230.1"/>
    </source>
</evidence>
<reference evidence="1" key="1">
    <citation type="submission" date="2023-10" db="EMBL/GenBank/DDBJ databases">
        <title>Surveillance and assessment of the effects of hospital wastewater treatment on clearance of pathogenic bacterial and antimicrobial resistance genes.</title>
        <authorList>
            <person name="Wu Y."/>
        </authorList>
    </citation>
    <scope>NUCLEOTIDE SEQUENCE</scope>
    <source>
        <strain evidence="1">23-M-SY-8</strain>
    </source>
</reference>
<sequence length="240" mass="25103">MITSIFLDTVLPVIPGMKTLDDFIVKKYYSDVPVSADWISGYYWDQVNPRIAANSINPASSGVVIGAPIRNADSVTFSPSAYIDTQMKMPAKLTVAMTFKRPATNPAFVFSDYSGTGSTATGFAIGISSSGGVAAFQDSGAAVIPVPAGIAVGDMLGVTAYIRDTTISVSVYDPATDTIITRYGNPPVARTAGTRTALVGRKFDNNGANSVSARTLLVANGDIGPAANHLSVIKYLLAKH</sequence>
<gene>
    <name evidence="1" type="ORF">RZO73_22260</name>
</gene>
<dbReference type="AlphaFoldDB" id="A0AAE4MV11"/>
<protein>
    <submittedName>
        <fullName evidence="1">Uncharacterized protein</fullName>
    </submittedName>
</protein>
<organism evidence="1 2">
    <name type="scientific">Klebsiella quasipneumoniae subsp. similipneumoniae</name>
    <dbReference type="NCBI Taxonomy" id="1463164"/>
    <lineage>
        <taxon>Bacteria</taxon>
        <taxon>Pseudomonadati</taxon>
        <taxon>Pseudomonadota</taxon>
        <taxon>Gammaproteobacteria</taxon>
        <taxon>Enterobacterales</taxon>
        <taxon>Enterobacteriaceae</taxon>
        <taxon>Klebsiella/Raoultella group</taxon>
        <taxon>Klebsiella</taxon>
        <taxon>Klebsiella pneumoniae complex</taxon>
    </lineage>
</organism>
<dbReference type="RefSeq" id="WP_316938580.1">
    <property type="nucleotide sequence ID" value="NZ_JAWHXQ010000014.1"/>
</dbReference>
<accession>A0AAE4MV11</accession>
<name>A0AAE4MV11_9ENTR</name>